<dbReference type="InterPro" id="IPR011010">
    <property type="entry name" value="DNA_brk_join_enz"/>
</dbReference>
<evidence type="ECO:0000313" key="4">
    <source>
        <dbReference type="Proteomes" id="UP001459204"/>
    </source>
</evidence>
<dbReference type="EMBL" id="JBBWWT010000019">
    <property type="protein sequence ID" value="MEL1266422.1"/>
    <property type="molecule type" value="Genomic_DNA"/>
</dbReference>
<organism evidence="3 4">
    <name type="scientific">Pseudoxanthomonas putridarboris</name>
    <dbReference type="NCBI Taxonomy" id="752605"/>
    <lineage>
        <taxon>Bacteria</taxon>
        <taxon>Pseudomonadati</taxon>
        <taxon>Pseudomonadota</taxon>
        <taxon>Gammaproteobacteria</taxon>
        <taxon>Lysobacterales</taxon>
        <taxon>Lysobacteraceae</taxon>
        <taxon>Pseudoxanthomonas</taxon>
    </lineage>
</organism>
<protein>
    <submittedName>
        <fullName evidence="3">Phage integrase N-terminal SAM-like domain-containing protein</fullName>
    </submittedName>
</protein>
<dbReference type="Pfam" id="PF13495">
    <property type="entry name" value="Phage_int_SAM_4"/>
    <property type="match status" value="1"/>
</dbReference>
<dbReference type="InterPro" id="IPR004107">
    <property type="entry name" value="Integrase_SAM-like_N"/>
</dbReference>
<reference evidence="3 4" key="1">
    <citation type="submission" date="2024-04" db="EMBL/GenBank/DDBJ databases">
        <title>Draft genome sequence of Pseudoxanthomonas putridarboris WD12.</title>
        <authorList>
            <person name="Oh J."/>
        </authorList>
    </citation>
    <scope>NUCLEOTIDE SEQUENCE [LARGE SCALE GENOMIC DNA]</scope>
    <source>
        <strain evidence="3 4">WD12</strain>
    </source>
</reference>
<dbReference type="InterPro" id="IPR010998">
    <property type="entry name" value="Integrase_recombinase_N"/>
</dbReference>
<sequence length="163" mass="18226">MSDTSKDVGAAGAEGNASRRLMDEVRRKLRARHYGVRTSRAYLAWIGRFILANGRRHPRDMGTVEVEAFLSHLAISEHVSGDAQSQALSALLFLYRDVLEVRLPWLELAHALRHCLAARLPEAGHDIRTMQVPPGHKEVSTIRIHVRVLPRDTNGMPASPPDR</sequence>
<evidence type="ECO:0000313" key="3">
    <source>
        <dbReference type="EMBL" id="MEL1266422.1"/>
    </source>
</evidence>
<dbReference type="RefSeq" id="WP_341727592.1">
    <property type="nucleotide sequence ID" value="NZ_JBBWWT010000019.1"/>
</dbReference>
<dbReference type="SUPFAM" id="SSF56349">
    <property type="entry name" value="DNA breaking-rejoining enzymes"/>
    <property type="match status" value="1"/>
</dbReference>
<accession>A0ABU9J590</accession>
<name>A0ABU9J590_9GAMM</name>
<dbReference type="Proteomes" id="UP001459204">
    <property type="component" value="Unassembled WGS sequence"/>
</dbReference>
<comment type="caution">
    <text evidence="3">The sequence shown here is derived from an EMBL/GenBank/DDBJ whole genome shotgun (WGS) entry which is preliminary data.</text>
</comment>
<evidence type="ECO:0000256" key="1">
    <source>
        <dbReference type="ARBA" id="ARBA00023125"/>
    </source>
</evidence>
<feature type="domain" description="Integrase SAM-like N-terminal" evidence="2">
    <location>
        <begin position="21"/>
        <end position="104"/>
    </location>
</feature>
<keyword evidence="1" id="KW-0238">DNA-binding</keyword>
<keyword evidence="4" id="KW-1185">Reference proteome</keyword>
<gene>
    <name evidence="3" type="ORF">AAD027_18895</name>
</gene>
<evidence type="ECO:0000259" key="2">
    <source>
        <dbReference type="Pfam" id="PF13495"/>
    </source>
</evidence>
<dbReference type="Gene3D" id="1.10.150.130">
    <property type="match status" value="1"/>
</dbReference>
<proteinExistence type="predicted"/>